<keyword evidence="3" id="KW-1185">Reference proteome</keyword>
<evidence type="ECO:0000313" key="1">
    <source>
        <dbReference type="EMBL" id="SIR81669.1"/>
    </source>
</evidence>
<gene>
    <name evidence="2" type="ORF">NCTC11401_01096</name>
    <name evidence="1" type="ORF">SAMN05421777_12647</name>
</gene>
<dbReference type="AlphaFoldDB" id="A0A377GI54"/>
<proteinExistence type="predicted"/>
<accession>A0A377GI54</accession>
<dbReference type="EMBL" id="FTNL01000026">
    <property type="protein sequence ID" value="SIR81669.1"/>
    <property type="molecule type" value="Genomic_DNA"/>
</dbReference>
<dbReference type="Proteomes" id="UP000254374">
    <property type="component" value="Unassembled WGS sequence"/>
</dbReference>
<reference evidence="1 3" key="1">
    <citation type="submission" date="2017-01" db="EMBL/GenBank/DDBJ databases">
        <authorList>
            <person name="Varghese N."/>
            <person name="Submissions S."/>
        </authorList>
    </citation>
    <scope>NUCLEOTIDE SEQUENCE [LARGE SCALE GENOMIC DNA]</scope>
    <source>
        <strain evidence="1 3">ATCC 33342</strain>
    </source>
</reference>
<dbReference type="EMBL" id="UGGV01000001">
    <property type="protein sequence ID" value="STO24284.1"/>
    <property type="molecule type" value="Genomic_DNA"/>
</dbReference>
<sequence>MYAKYALPPVVLYESHADRATSDFLIKQLPHLKKAGYTTVCVDGMEPGASLEHNIFTMKTLINIQAKRLAQIAFTHPEHLQEAEKLRSVVAKLELFEAMKEQGFKLGGIDLPVTEQLKEKSLNSERREKTLTDNTVTEVKKNDGGVVVVLGIGHCIFQQMIKAYAENADQFLWFHVHDPANETLAHKELIAAYERKGYGAYFPLGINIFQSSDPMLDGELWDQISAHCYSYEPEELHTSTASILKSLIGPEVSAHLRKDGQHRVDALIPLGQIEQTRQVKSSDFLTSLGKTLGRTVTYEVTNIKDKEQVIIRGINQPEVAEQISRLSTKK</sequence>
<dbReference type="OrthoDB" id="5643322at2"/>
<evidence type="ECO:0000313" key="4">
    <source>
        <dbReference type="Proteomes" id="UP000254374"/>
    </source>
</evidence>
<reference evidence="2 4" key="2">
    <citation type="submission" date="2018-06" db="EMBL/GenBank/DDBJ databases">
        <authorList>
            <consortium name="Pathogen Informatics"/>
            <person name="Doyle S."/>
        </authorList>
    </citation>
    <scope>NUCLEOTIDE SEQUENCE [LARGE SCALE GENOMIC DNA]</scope>
    <source>
        <strain evidence="2 4">NCTC11401</strain>
    </source>
</reference>
<name>A0A377GI54_9GAMM</name>
<evidence type="ECO:0000313" key="2">
    <source>
        <dbReference type="EMBL" id="STO24284.1"/>
    </source>
</evidence>
<dbReference type="Proteomes" id="UP000186808">
    <property type="component" value="Unassembled WGS sequence"/>
</dbReference>
<organism evidence="2 4">
    <name type="scientific">Fluoribacter gormanii</name>
    <dbReference type="NCBI Taxonomy" id="464"/>
    <lineage>
        <taxon>Bacteria</taxon>
        <taxon>Pseudomonadati</taxon>
        <taxon>Pseudomonadota</taxon>
        <taxon>Gammaproteobacteria</taxon>
        <taxon>Legionellales</taxon>
        <taxon>Legionellaceae</taxon>
        <taxon>Fluoribacter</taxon>
    </lineage>
</organism>
<evidence type="ECO:0000313" key="3">
    <source>
        <dbReference type="Proteomes" id="UP000186808"/>
    </source>
</evidence>
<dbReference type="RefSeq" id="WP_058468853.1">
    <property type="nucleotide sequence ID" value="NZ_CAAAIV010000040.1"/>
</dbReference>
<protein>
    <submittedName>
        <fullName evidence="2">Uncharacterized protein</fullName>
    </submittedName>
</protein>